<comment type="caution">
    <text evidence="1">The sequence shown here is derived from an EMBL/GenBank/DDBJ whole genome shotgun (WGS) entry which is preliminary data.</text>
</comment>
<accession>A0A918I2Z2</accession>
<evidence type="ECO:0000313" key="1">
    <source>
        <dbReference type="EMBL" id="GGU61157.1"/>
    </source>
</evidence>
<dbReference type="Proteomes" id="UP000636661">
    <property type="component" value="Unassembled WGS sequence"/>
</dbReference>
<sequence>MLGGLPGSPVVQPRAAVLSFGGGRGGRGELADAVAGCGWSAAVADDALVDIGTLAAALAQIVPYVRETPAR</sequence>
<keyword evidence="2" id="KW-1185">Reference proteome</keyword>
<reference evidence="1" key="2">
    <citation type="submission" date="2020-09" db="EMBL/GenBank/DDBJ databases">
        <authorList>
            <person name="Sun Q."/>
            <person name="Ohkuma M."/>
        </authorList>
    </citation>
    <scope>NUCLEOTIDE SEQUENCE</scope>
    <source>
        <strain evidence="1">JCM 4391</strain>
    </source>
</reference>
<dbReference type="AlphaFoldDB" id="A0A918I2Z2"/>
<organism evidence="1 2">
    <name type="scientific">Streptomyces lavendofoliae</name>
    <dbReference type="NCBI Taxonomy" id="67314"/>
    <lineage>
        <taxon>Bacteria</taxon>
        <taxon>Bacillati</taxon>
        <taxon>Actinomycetota</taxon>
        <taxon>Actinomycetes</taxon>
        <taxon>Kitasatosporales</taxon>
        <taxon>Streptomycetaceae</taxon>
        <taxon>Streptomyces</taxon>
    </lineage>
</organism>
<reference evidence="1" key="1">
    <citation type="journal article" date="2014" name="Int. J. Syst. Evol. Microbiol.">
        <title>Complete genome sequence of Corynebacterium casei LMG S-19264T (=DSM 44701T), isolated from a smear-ripened cheese.</title>
        <authorList>
            <consortium name="US DOE Joint Genome Institute (JGI-PGF)"/>
            <person name="Walter F."/>
            <person name="Albersmeier A."/>
            <person name="Kalinowski J."/>
            <person name="Ruckert C."/>
        </authorList>
    </citation>
    <scope>NUCLEOTIDE SEQUENCE</scope>
    <source>
        <strain evidence="1">JCM 4391</strain>
    </source>
</reference>
<proteinExistence type="predicted"/>
<name>A0A918I2Z2_9ACTN</name>
<protein>
    <submittedName>
        <fullName evidence="1">Uncharacterized protein</fullName>
    </submittedName>
</protein>
<gene>
    <name evidence="1" type="ORF">GCM10010274_57480</name>
</gene>
<evidence type="ECO:0000313" key="2">
    <source>
        <dbReference type="Proteomes" id="UP000636661"/>
    </source>
</evidence>
<dbReference type="EMBL" id="BMTP01000019">
    <property type="protein sequence ID" value="GGU61157.1"/>
    <property type="molecule type" value="Genomic_DNA"/>
</dbReference>